<proteinExistence type="predicted"/>
<dbReference type="Proteomes" id="UP000292373">
    <property type="component" value="Unassembled WGS sequence"/>
</dbReference>
<evidence type="ECO:0000313" key="1">
    <source>
        <dbReference type="EMBL" id="TBT87401.1"/>
    </source>
</evidence>
<dbReference type="AlphaFoldDB" id="A0A4Q9KGZ2"/>
<name>A0A4Q9KGZ2_9ACTN</name>
<organism evidence="1 2">
    <name type="scientific">Propioniciclava sinopodophylli</name>
    <dbReference type="NCBI Taxonomy" id="1837344"/>
    <lineage>
        <taxon>Bacteria</taxon>
        <taxon>Bacillati</taxon>
        <taxon>Actinomycetota</taxon>
        <taxon>Actinomycetes</taxon>
        <taxon>Propionibacteriales</taxon>
        <taxon>Propionibacteriaceae</taxon>
        <taxon>Propioniciclava</taxon>
    </lineage>
</organism>
<dbReference type="OrthoDB" id="3837934at2"/>
<sequence length="177" mass="18623">MPAPNDVVGSLDPPPSQGERVSLRVLSDAGAREVIGFVTGLSATGVRVVDRRGVEHALERAQVDAIRRVAVALGRRPEATPRDLLDALAQRAGASGPAWVGRISSLLEGRTPPATVPAWGEWAEVDGVRARFEGEWVTLPTASDSTVVAAAWWATRMGARSVQVRGDAAPDGFTLLG</sequence>
<protein>
    <submittedName>
        <fullName evidence="1">Uncharacterized protein</fullName>
    </submittedName>
</protein>
<keyword evidence="2" id="KW-1185">Reference proteome</keyword>
<comment type="caution">
    <text evidence="1">The sequence shown here is derived from an EMBL/GenBank/DDBJ whole genome shotgun (WGS) entry which is preliminary data.</text>
</comment>
<reference evidence="1 2" key="1">
    <citation type="submission" date="2019-01" db="EMBL/GenBank/DDBJ databases">
        <title>Lactibacter flavus gen. nov., sp. nov., a novel bacterium of the family Propionibacteriaceae isolated from raw milk and dairy products.</title>
        <authorList>
            <person name="Huptas C."/>
            <person name="Wenning M."/>
            <person name="Breitenwieser F."/>
            <person name="Doll E."/>
            <person name="Von Neubeck M."/>
            <person name="Busse H.-J."/>
            <person name="Scherer S."/>
        </authorList>
    </citation>
    <scope>NUCLEOTIDE SEQUENCE [LARGE SCALE GENOMIC DNA]</scope>
    <source>
        <strain evidence="1 2">KCTC 33808</strain>
    </source>
</reference>
<gene>
    <name evidence="1" type="ORF">ET989_03595</name>
</gene>
<evidence type="ECO:0000313" key="2">
    <source>
        <dbReference type="Proteomes" id="UP000292373"/>
    </source>
</evidence>
<accession>A0A4Q9KGZ2</accession>
<dbReference type="RefSeq" id="WP_131167187.1">
    <property type="nucleotide sequence ID" value="NZ_SDMQ01000002.1"/>
</dbReference>
<dbReference type="EMBL" id="SDMQ01000002">
    <property type="protein sequence ID" value="TBT87401.1"/>
    <property type="molecule type" value="Genomic_DNA"/>
</dbReference>